<dbReference type="EMBL" id="BPQB01000103">
    <property type="protein sequence ID" value="GJE99187.1"/>
    <property type="molecule type" value="Genomic_DNA"/>
</dbReference>
<accession>A0A9P3GPJ4</accession>
<sequence>MMLPDLPLDDLIMDVAAHSAAHRVPIEVFTRIMKHALGVISNRDDERRKRKQFLGKCSLVCTYWAKHLRPYVCQYLNICTRDDAEQLLEFAKITTLGTSIGLCVEGIKVSWTIPSPPWAHLVLHLLPRHLFPNLKSIMMTVSKDTSLDSARNPFVVPRTPFQGLPRTLPFPSSRYAVAQSADALHFNTFEKLASFSTAPFLSPRKAQEQRQLLTLGLVGVTWEEENQIIHRPLPDHIICCWKRPSLSFSIHATARCIPWQLVHFFLCSIMSPPAQPSQNETHAATVVPPDAVTVVPPRCSDCCPPGCRRASPSMDATADITQA</sequence>
<proteinExistence type="predicted"/>
<name>A0A9P3GPJ4_9APHY</name>
<keyword evidence="2" id="KW-1185">Reference proteome</keyword>
<comment type="caution">
    <text evidence="1">The sequence shown here is derived from an EMBL/GenBank/DDBJ whole genome shotgun (WGS) entry which is preliminary data.</text>
</comment>
<reference evidence="1 2" key="1">
    <citation type="submission" date="2021-08" db="EMBL/GenBank/DDBJ databases">
        <title>Draft Genome Sequence of Phanerochaete sordida strain YK-624.</title>
        <authorList>
            <person name="Mori T."/>
            <person name="Dohra H."/>
            <person name="Suzuki T."/>
            <person name="Kawagishi H."/>
            <person name="Hirai H."/>
        </authorList>
    </citation>
    <scope>NUCLEOTIDE SEQUENCE [LARGE SCALE GENOMIC DNA]</scope>
    <source>
        <strain evidence="1 2">YK-624</strain>
    </source>
</reference>
<dbReference type="AlphaFoldDB" id="A0A9P3GPJ4"/>
<dbReference type="Proteomes" id="UP000703269">
    <property type="component" value="Unassembled WGS sequence"/>
</dbReference>
<organism evidence="1 2">
    <name type="scientific">Phanerochaete sordida</name>
    <dbReference type="NCBI Taxonomy" id="48140"/>
    <lineage>
        <taxon>Eukaryota</taxon>
        <taxon>Fungi</taxon>
        <taxon>Dikarya</taxon>
        <taxon>Basidiomycota</taxon>
        <taxon>Agaricomycotina</taxon>
        <taxon>Agaricomycetes</taxon>
        <taxon>Polyporales</taxon>
        <taxon>Phanerochaetaceae</taxon>
        <taxon>Phanerochaete</taxon>
    </lineage>
</organism>
<evidence type="ECO:0000313" key="1">
    <source>
        <dbReference type="EMBL" id="GJE99187.1"/>
    </source>
</evidence>
<gene>
    <name evidence="1" type="ORF">PsYK624_154350</name>
</gene>
<protein>
    <submittedName>
        <fullName evidence="1">Uncharacterized protein</fullName>
    </submittedName>
</protein>
<evidence type="ECO:0000313" key="2">
    <source>
        <dbReference type="Proteomes" id="UP000703269"/>
    </source>
</evidence>